<dbReference type="InterPro" id="IPR000800">
    <property type="entry name" value="Notch_dom"/>
</dbReference>
<evidence type="ECO:0000259" key="6">
    <source>
        <dbReference type="SMART" id="SM00004"/>
    </source>
</evidence>
<sequence>MPPSVFEYFLADGECDEGKWGYNLNCEAYEFDQGDCDIHSRRLWMLSKQVSMFAFNQNDWKFGVTPEADCRRSDGYTRSSQYFNPVYLFTKKGRAWCDRRKGGAHKKDAPLNWVDSQGNTCEDYADNSWCGTKSYLTGTGGKKATDACSTCGGGKDDENTKLIGKFLYGLVRFGYAVSFGVESSITGLKGGGGNDAPLNWVDSQGNTCKDYADNSYASNHGCHADFHTGFKTSKGQPWRGYKTGTPFSFSQERNYKSGKEPISFDLLAKPYFRVDFELSMDFGLDKAASFLGGELEGIAARSFVQIQPEITLRFNEKHSSEGSRRQLSSPGWLEEHPSHQRIEILSPGGGEHFGTWESDGIQTSIPVRFAIHDLDTALVTGSQKVIATLQNDDVFTNGTHLEIWEWKGDLSTCTKLHPCGFDWDVPFDERISQCFSSACNGQYETFEHCDKFKIELFWERDFEVDDTSETFSLMAHSPFTGLIDSPTDNECYDISSPLSITLDRSHKAFWQFNETSLAKKEVDTVQLQIVALNCPSSHCDEAHPRFVKRLTKCESTGVTDCSMPNSGAYTVDNLEEILYGMEHVLDENDLEFVVRIAAATEAELSSTNEGTFKLSRDCEGSRRLGKATFNKRLLNAHPTFEKSAKETSKKTAVEELRVPSKQETTRKFKRTGAHAKLSVIDKKITTAKLNEITEERSRKLSSCSQGKVAYTLTMKDSYGDGWNGNKFSLTNKENNVKLYSDLTIANGREATQSLCIPDGCFEAQASGGSYANEISWKTIKASGASLVESQQTSSKDFCLTNFAAASSSVAPASDTPSFDFSYEGGQKVTATIGADSLTVGPFEVPIYGEVFEQLILWESKCQTGVGSLKNGCLQLDLFNLEKFSFTSRLEEAHSAQYSSKKLRKKMARKFQAVKMAERARKLDGEGEGVPDYSSEYDGHGERDEVSPFPSEEDFVVCLENNPTCASLVPQDGTDPGCDNWQPLAECLEGPNCDQFVTDHLHMRVDCCADPTSHNMCLFLGDVSALSTELSICMTNNWNNCMSTMVGECDEFASFASCSTLTDCSDEVVQYMNLAGSCACDPSFDPVCEVINNMNDNEGGSEGESSDYDYSDYHSEVHYSDSSDYSVDYSDYHSEDFHYSDWDSENFSDYSDYVDYSDYSDDYSSDYYSHYNAGCGCEDGTNFCNYDYGSSGFCEPCSGRAVPSDCNTDGLPAAGAEDCKIRCFGSDYDSHEDDGECGYKVVLMDGYGDGWNSAVFSISGVISDLTFTDGRQYFQCIGEPDDQCYHVMATGGDYPSEVSWKILDPSGDVVLSADADVTEEICFGDAAPSDSGEDDCGYKTLLFDSFGDGWNGAALSITSTSGEEVLSGLTFNSGYQHDECIGEPSEGCYNILASDGSYPEEVSWEIHDPEGNVLTYESAGRVAQICFGENKEVIDEESSENSSDENDGDDIANNPDALAVTFQLYDSYGDGWNGAYLIILDSETNAAVHSGQAVENGESQLTVTLYFLPGCYLVKTFAGDYPSENSWEATTINGGDTLAAAHGTEESILCVYDYSTLTLAPTQTPTEIATAAPTTNSCSRTDCGGECVAYLFIDRFGDGICDDGVNGGPNLNYADAGYDDGDCHSDDGACVLLDCNDNCADGFSNWLGDGFCDSGNWGTNFNCEAYEFDKGDCSLDDGNDDYELYDEDCLVYDCVGLCADEAMAMGWVGDGACDDGSYGVYFNCAAFEFDGDDCTDEQNLEQPSCTSSCEPDVLLSAVEQCSTATLEADNCTSTCEESDMADIESFVMSTFFCNEDLSTPTIDEGNQDFDLEWEAAGTCVDDCDLTAYEACNPAFLTLSCLSNCDDQYVTEITEYISGGCIFAEYIGDGWCDADHFHNNAAQNFDGGDCCLETCVDSTFECGVAGFHCIDPEQSDLPNCLVQFPGYVNDGYCDHDGLYNTKACNYDGGDCCASSCAGDLCGVVGFDCKDEDYVELEEEAVEQNTVLDCDGADALGFTLWIGDGSCDDGAYCVNFNCEEHKFDGGDCTVSNVCEDDWDTCDLFTSTGCFTLFAAGGAFEQKCEKTCGICDSETKLELSCDVSNTNSIGDGFCDKAGKFNTEECGYDGGDCCEKSCTPGDYVCGSNGYECKDPSIAEEEEENSGGFNSVGHAHSVNNPNSGDTVTPISLCDAFTVTGIDSQSWLNRIYLLASDSSSWGWTSQDGEFFYNQYNGAELKKVGDQWKIINTKKDGTVMTWASTAASESSPPASAIWSISLKTGGFRDETVSIVCDGEFEQVTNDYPNCFVENRSWVGDGHCDHCEYNTEECGFDGGDCCSETCEDSTNYACEGNNFHCMDPSTKEYQEETAIILNCEDYFIGNGNCDQKNNNEQCGFDGGDCCEVSCVNSTIFICGNLGDWADSCKDPNPTAPPEDDGEDSLGDGEPTNIDDDEEEDKEGSMIMLIGGATGGIVLIVLVMVMFIIRQKKSRAKEEATMNAVLSTEKGFSFDDAGIKGGQEDFDINRQLSTKQVSHMI</sequence>
<feature type="region of interest" description="Disordered" evidence="4">
    <location>
        <begin position="316"/>
        <end position="335"/>
    </location>
</feature>
<feature type="region of interest" description="Disordered" evidence="4">
    <location>
        <begin position="921"/>
        <end position="945"/>
    </location>
</feature>
<gene>
    <name evidence="7" type="ORF">TrLO_g9272</name>
</gene>
<feature type="domain" description="LNR" evidence="6">
    <location>
        <begin position="2070"/>
        <end position="2109"/>
    </location>
</feature>
<evidence type="ECO:0000313" key="7">
    <source>
        <dbReference type="EMBL" id="GMI16451.1"/>
    </source>
</evidence>
<keyword evidence="1" id="KW-0677">Repeat</keyword>
<keyword evidence="5" id="KW-0472">Membrane</keyword>
<reference evidence="8" key="1">
    <citation type="journal article" date="2023" name="Commun. Biol.">
        <title>Genome analysis of Parmales, the sister group of diatoms, reveals the evolutionary specialization of diatoms from phago-mixotrophs to photoautotrophs.</title>
        <authorList>
            <person name="Ban H."/>
            <person name="Sato S."/>
            <person name="Yoshikawa S."/>
            <person name="Yamada K."/>
            <person name="Nakamura Y."/>
            <person name="Ichinomiya M."/>
            <person name="Sato N."/>
            <person name="Blanc-Mathieu R."/>
            <person name="Endo H."/>
            <person name="Kuwata A."/>
            <person name="Ogata H."/>
        </authorList>
    </citation>
    <scope>NUCLEOTIDE SEQUENCE [LARGE SCALE GENOMIC DNA]</scope>
    <source>
        <strain evidence="8">NIES 3700</strain>
    </source>
</reference>
<proteinExistence type="predicted"/>
<keyword evidence="2" id="KW-1015">Disulfide bond</keyword>
<evidence type="ECO:0000256" key="5">
    <source>
        <dbReference type="SAM" id="Phobius"/>
    </source>
</evidence>
<dbReference type="Pfam" id="PF00066">
    <property type="entry name" value="Notch"/>
    <property type="match status" value="1"/>
</dbReference>
<accession>A0A9W7FR31</accession>
<organism evidence="7 8">
    <name type="scientific">Triparma laevis f. longispina</name>
    <dbReference type="NCBI Taxonomy" id="1714387"/>
    <lineage>
        <taxon>Eukaryota</taxon>
        <taxon>Sar</taxon>
        <taxon>Stramenopiles</taxon>
        <taxon>Ochrophyta</taxon>
        <taxon>Bolidophyceae</taxon>
        <taxon>Parmales</taxon>
        <taxon>Triparmaceae</taxon>
        <taxon>Triparma</taxon>
    </lineage>
</organism>
<dbReference type="EMBL" id="BRXW01000252">
    <property type="protein sequence ID" value="GMI16451.1"/>
    <property type="molecule type" value="Genomic_DNA"/>
</dbReference>
<feature type="domain" description="LNR" evidence="6">
    <location>
        <begin position="2275"/>
        <end position="2313"/>
    </location>
</feature>
<feature type="domain" description="LNR" evidence="6">
    <location>
        <begin position="1911"/>
        <end position="1950"/>
    </location>
</feature>
<feature type="region of interest" description="Disordered" evidence="4">
    <location>
        <begin position="1432"/>
        <end position="1452"/>
    </location>
</feature>
<evidence type="ECO:0000256" key="4">
    <source>
        <dbReference type="SAM" id="MobiDB-lite"/>
    </source>
</evidence>
<feature type="transmembrane region" description="Helical" evidence="5">
    <location>
        <begin position="2436"/>
        <end position="2459"/>
    </location>
</feature>
<name>A0A9W7FR31_9STRA</name>
<keyword evidence="3" id="KW-0325">Glycoprotein</keyword>
<feature type="compositionally biased region" description="Acidic residues" evidence="4">
    <location>
        <begin position="2408"/>
        <end position="2431"/>
    </location>
</feature>
<dbReference type="Gene3D" id="3.30.300.320">
    <property type="match status" value="1"/>
</dbReference>
<dbReference type="Proteomes" id="UP001165122">
    <property type="component" value="Unassembled WGS sequence"/>
</dbReference>
<dbReference type="SMART" id="SM00004">
    <property type="entry name" value="NL"/>
    <property type="match status" value="4"/>
</dbReference>
<evidence type="ECO:0000256" key="1">
    <source>
        <dbReference type="ARBA" id="ARBA00022737"/>
    </source>
</evidence>
<feature type="compositionally biased region" description="Acidic residues" evidence="4">
    <location>
        <begin position="1433"/>
        <end position="1449"/>
    </location>
</feature>
<protein>
    <recommendedName>
        <fullName evidence="6">LNR domain-containing protein</fullName>
    </recommendedName>
</protein>
<feature type="domain" description="LNR" evidence="6">
    <location>
        <begin position="2335"/>
        <end position="2377"/>
    </location>
</feature>
<evidence type="ECO:0000313" key="8">
    <source>
        <dbReference type="Proteomes" id="UP001165122"/>
    </source>
</evidence>
<keyword evidence="5" id="KW-0812">Transmembrane</keyword>
<feature type="compositionally biased region" description="Basic and acidic residues" evidence="4">
    <location>
        <begin position="936"/>
        <end position="945"/>
    </location>
</feature>
<evidence type="ECO:0000256" key="3">
    <source>
        <dbReference type="ARBA" id="ARBA00023180"/>
    </source>
</evidence>
<comment type="caution">
    <text evidence="7">The sequence shown here is derived from an EMBL/GenBank/DDBJ whole genome shotgun (WGS) entry which is preliminary data.</text>
</comment>
<feature type="region of interest" description="Disordered" evidence="4">
    <location>
        <begin position="2400"/>
        <end position="2431"/>
    </location>
</feature>
<evidence type="ECO:0000256" key="2">
    <source>
        <dbReference type="ARBA" id="ARBA00023157"/>
    </source>
</evidence>
<keyword evidence="8" id="KW-1185">Reference proteome</keyword>
<dbReference type="OrthoDB" id="343807at2759"/>
<keyword evidence="5" id="KW-1133">Transmembrane helix</keyword>